<evidence type="ECO:0000256" key="1">
    <source>
        <dbReference type="SAM" id="MobiDB-lite"/>
    </source>
</evidence>
<evidence type="ECO:0000313" key="3">
    <source>
        <dbReference type="Proteomes" id="UP000242450"/>
    </source>
</evidence>
<dbReference type="EMBL" id="MKHE01000024">
    <property type="protein sequence ID" value="OWK02783.1"/>
    <property type="molecule type" value="Genomic_DNA"/>
</dbReference>
<accession>A0A212C9W3</accession>
<gene>
    <name evidence="2" type="ORF">Celaphus_00010554</name>
</gene>
<reference evidence="2 3" key="1">
    <citation type="journal article" date="2018" name="Mol. Genet. Genomics">
        <title>The red deer Cervus elaphus genome CerEla1.0: sequencing, annotating, genes, and chromosomes.</title>
        <authorList>
            <person name="Bana N.A."/>
            <person name="Nyiri A."/>
            <person name="Nagy J."/>
            <person name="Frank K."/>
            <person name="Nagy T."/>
            <person name="Steger V."/>
            <person name="Schiller M."/>
            <person name="Lakatos P."/>
            <person name="Sugar L."/>
            <person name="Horn P."/>
            <person name="Barta E."/>
            <person name="Orosz L."/>
        </authorList>
    </citation>
    <scope>NUCLEOTIDE SEQUENCE [LARGE SCALE GENOMIC DNA]</scope>
    <source>
        <strain evidence="2">Hungarian</strain>
    </source>
</reference>
<sequence length="21" mass="2266">MPGVESAQSAAVYSISRRAER</sequence>
<proteinExistence type="predicted"/>
<evidence type="ECO:0000313" key="2">
    <source>
        <dbReference type="EMBL" id="OWK02783.1"/>
    </source>
</evidence>
<name>A0A212C9W3_CEREH</name>
<dbReference type="AlphaFoldDB" id="A0A212C9W3"/>
<feature type="region of interest" description="Disordered" evidence="1">
    <location>
        <begin position="1"/>
        <end position="21"/>
    </location>
</feature>
<comment type="caution">
    <text evidence="2">The sequence shown here is derived from an EMBL/GenBank/DDBJ whole genome shotgun (WGS) entry which is preliminary data.</text>
</comment>
<organism evidence="2 3">
    <name type="scientific">Cervus elaphus hippelaphus</name>
    <name type="common">European red deer</name>
    <dbReference type="NCBI Taxonomy" id="46360"/>
    <lineage>
        <taxon>Eukaryota</taxon>
        <taxon>Metazoa</taxon>
        <taxon>Chordata</taxon>
        <taxon>Craniata</taxon>
        <taxon>Vertebrata</taxon>
        <taxon>Euteleostomi</taxon>
        <taxon>Mammalia</taxon>
        <taxon>Eutheria</taxon>
        <taxon>Laurasiatheria</taxon>
        <taxon>Artiodactyla</taxon>
        <taxon>Ruminantia</taxon>
        <taxon>Pecora</taxon>
        <taxon>Cervidae</taxon>
        <taxon>Cervinae</taxon>
        <taxon>Cervus</taxon>
    </lineage>
</organism>
<feature type="compositionally biased region" description="Polar residues" evidence="1">
    <location>
        <begin position="1"/>
        <end position="11"/>
    </location>
</feature>
<keyword evidence="3" id="KW-1185">Reference proteome</keyword>
<protein>
    <submittedName>
        <fullName evidence="2">Uncharacterized protein</fullName>
    </submittedName>
</protein>
<dbReference type="Proteomes" id="UP000242450">
    <property type="component" value="Chromosome 24"/>
</dbReference>